<dbReference type="RefSeq" id="WP_061332357.1">
    <property type="nucleotide sequence ID" value="NZ_LOCO01000011.1"/>
</dbReference>
<feature type="transmembrane region" description="Helical" evidence="1">
    <location>
        <begin position="21"/>
        <end position="43"/>
    </location>
</feature>
<organism evidence="2 3">
    <name type="scientific">Marinobacter excellens LAMA 842</name>
    <dbReference type="NCBI Taxonomy" id="1306954"/>
    <lineage>
        <taxon>Bacteria</taxon>
        <taxon>Pseudomonadati</taxon>
        <taxon>Pseudomonadota</taxon>
        <taxon>Gammaproteobacteria</taxon>
        <taxon>Pseudomonadales</taxon>
        <taxon>Marinobacteraceae</taxon>
        <taxon>Marinobacter</taxon>
    </lineage>
</organism>
<protein>
    <submittedName>
        <fullName evidence="2">Type IV fimbrial biogenesis protein PilW</fullName>
    </submittedName>
</protein>
<reference evidence="3" key="1">
    <citation type="submission" date="2015-12" db="EMBL/GenBank/DDBJ databases">
        <authorList>
            <person name="Lima A."/>
            <person name="Farahani Zayas N."/>
            <person name="Castro Da Silva M.A."/>
            <person name="Cabral A."/>
            <person name="Pessatti M.L."/>
        </authorList>
    </citation>
    <scope>NUCLEOTIDE SEQUENCE [LARGE SCALE GENOMIC DNA]</scope>
    <source>
        <strain evidence="3">LAMA 842</strain>
    </source>
</reference>
<evidence type="ECO:0000256" key="1">
    <source>
        <dbReference type="SAM" id="Phobius"/>
    </source>
</evidence>
<dbReference type="Pfam" id="PF16074">
    <property type="entry name" value="PilW"/>
    <property type="match status" value="1"/>
</dbReference>
<dbReference type="PATRIC" id="fig|1306954.6.peg.583"/>
<dbReference type="AlphaFoldDB" id="A0A137SAA8"/>
<name>A0A137SAA8_9GAMM</name>
<sequence>MNIPKYGASKHKLNLSSGLSLIELLIALALSATLIVGVITVYLDSNQTSRLSASLAKIQESGRIATEIIARDVRMAGFQGCADPNSVAMNIIANDPPTADFFESTLLGWEVGGTSWANGTSFSGEAIETAARVGSDVIAIQRGDMVPIQVTGNMTDTNANIQVSGQLSLFQQNDVVLISDCENADLFRISSTPTSGTWAHASNVNTSNRLSQAYNETARIMRFSSTAYFVADTGREDLAGNPIFALYRQRETNAGGVFVIDELVEGVESMQILYGERLSSDNIRYVPAGTSGLDMRNVVAVKIGLLISDAERVQTAPDQQSYQLPGQLIQPAGTAGASVTHPADNRIRRTFESTINIRNRI</sequence>
<dbReference type="EMBL" id="LOCO01000011">
    <property type="protein sequence ID" value="KXO09376.1"/>
    <property type="molecule type" value="Genomic_DNA"/>
</dbReference>
<keyword evidence="1" id="KW-0812">Transmembrane</keyword>
<dbReference type="GO" id="GO:0043683">
    <property type="term" value="P:type IV pilus assembly"/>
    <property type="evidence" value="ECO:0007669"/>
    <property type="project" value="InterPro"/>
</dbReference>
<dbReference type="InterPro" id="IPR012902">
    <property type="entry name" value="N_methyl_site"/>
</dbReference>
<accession>A0A137SAA8</accession>
<keyword evidence="1" id="KW-1133">Transmembrane helix</keyword>
<keyword evidence="1" id="KW-0472">Membrane</keyword>
<keyword evidence="3" id="KW-1185">Reference proteome</keyword>
<comment type="caution">
    <text evidence="2">The sequence shown here is derived from an EMBL/GenBank/DDBJ whole genome shotgun (WGS) entry which is preliminary data.</text>
</comment>
<dbReference type="InterPro" id="IPR032092">
    <property type="entry name" value="PilW"/>
</dbReference>
<evidence type="ECO:0000313" key="2">
    <source>
        <dbReference type="EMBL" id="KXO09376.1"/>
    </source>
</evidence>
<dbReference type="Proteomes" id="UP000070282">
    <property type="component" value="Unassembled WGS sequence"/>
</dbReference>
<gene>
    <name evidence="2" type="ORF">J122_2299</name>
</gene>
<evidence type="ECO:0000313" key="3">
    <source>
        <dbReference type="Proteomes" id="UP000070282"/>
    </source>
</evidence>
<proteinExistence type="predicted"/>
<dbReference type="PROSITE" id="PS00409">
    <property type="entry name" value="PROKAR_NTER_METHYL"/>
    <property type="match status" value="1"/>
</dbReference>